<dbReference type="SUPFAM" id="SSF57302">
    <property type="entry name" value="Snake toxin-like"/>
    <property type="match status" value="1"/>
</dbReference>
<feature type="transmembrane region" description="Helical" evidence="1">
    <location>
        <begin position="96"/>
        <end position="114"/>
    </location>
</feature>
<keyword evidence="1" id="KW-0472">Membrane</keyword>
<evidence type="ECO:0000256" key="1">
    <source>
        <dbReference type="SAM" id="Phobius"/>
    </source>
</evidence>
<keyword evidence="5" id="KW-1185">Reference proteome</keyword>
<feature type="chain" id="PRO_5018031540" description="Snake toxin/toxin-like domain-containing protein" evidence="2">
    <location>
        <begin position="24"/>
        <end position="118"/>
    </location>
</feature>
<organism evidence="4 5">
    <name type="scientific">Brachionus plicatilis</name>
    <name type="common">Marine rotifer</name>
    <name type="synonym">Brachionus muelleri</name>
    <dbReference type="NCBI Taxonomy" id="10195"/>
    <lineage>
        <taxon>Eukaryota</taxon>
        <taxon>Metazoa</taxon>
        <taxon>Spiralia</taxon>
        <taxon>Gnathifera</taxon>
        <taxon>Rotifera</taxon>
        <taxon>Eurotatoria</taxon>
        <taxon>Monogononta</taxon>
        <taxon>Pseudotrocha</taxon>
        <taxon>Ploima</taxon>
        <taxon>Brachionidae</taxon>
        <taxon>Brachionus</taxon>
    </lineage>
</organism>
<evidence type="ECO:0000256" key="2">
    <source>
        <dbReference type="SAM" id="SignalP"/>
    </source>
</evidence>
<evidence type="ECO:0000313" key="5">
    <source>
        <dbReference type="Proteomes" id="UP000276133"/>
    </source>
</evidence>
<evidence type="ECO:0000259" key="3">
    <source>
        <dbReference type="Pfam" id="PF00087"/>
    </source>
</evidence>
<feature type="signal peptide" evidence="2">
    <location>
        <begin position="1"/>
        <end position="23"/>
    </location>
</feature>
<dbReference type="AlphaFoldDB" id="A0A3M7RAU9"/>
<accession>A0A3M7RAU9</accession>
<dbReference type="Pfam" id="PF00087">
    <property type="entry name" value="Toxin_TOLIP"/>
    <property type="match status" value="1"/>
</dbReference>
<sequence length="118" mass="12082">MNSFYICLSISLILYCIVPQTAAINCYVCTLCGSSLGTSTSCTSGQTCLKTVVSVAGAQTITRACSSGCVEVNTGSILGTGTTTTCCSTDLCNGSIQMSSGLITLLVLPLIALFSNRI</sequence>
<dbReference type="InterPro" id="IPR045860">
    <property type="entry name" value="Snake_toxin-like_sf"/>
</dbReference>
<dbReference type="InterPro" id="IPR035076">
    <property type="entry name" value="Toxin/TOLIP"/>
</dbReference>
<keyword evidence="1" id="KW-0812">Transmembrane</keyword>
<protein>
    <recommendedName>
        <fullName evidence="3">Snake toxin/toxin-like domain-containing protein</fullName>
    </recommendedName>
</protein>
<comment type="caution">
    <text evidence="4">The sequence shown here is derived from an EMBL/GenBank/DDBJ whole genome shotgun (WGS) entry which is preliminary data.</text>
</comment>
<reference evidence="4 5" key="1">
    <citation type="journal article" date="2018" name="Sci. Rep.">
        <title>Genomic signatures of local adaptation to the degree of environmental predictability in rotifers.</title>
        <authorList>
            <person name="Franch-Gras L."/>
            <person name="Hahn C."/>
            <person name="Garcia-Roger E.M."/>
            <person name="Carmona M.J."/>
            <person name="Serra M."/>
            <person name="Gomez A."/>
        </authorList>
    </citation>
    <scope>NUCLEOTIDE SEQUENCE [LARGE SCALE GENOMIC DNA]</scope>
    <source>
        <strain evidence="4">HYR1</strain>
    </source>
</reference>
<keyword evidence="2" id="KW-0732">Signal</keyword>
<name>A0A3M7RAU9_BRAPC</name>
<dbReference type="Gene3D" id="2.10.60.10">
    <property type="entry name" value="CD59"/>
    <property type="match status" value="1"/>
</dbReference>
<proteinExistence type="predicted"/>
<feature type="domain" description="Snake toxin/toxin-like" evidence="3">
    <location>
        <begin position="25"/>
        <end position="93"/>
    </location>
</feature>
<dbReference type="EMBL" id="REGN01003829">
    <property type="protein sequence ID" value="RNA20524.1"/>
    <property type="molecule type" value="Genomic_DNA"/>
</dbReference>
<dbReference type="Proteomes" id="UP000276133">
    <property type="component" value="Unassembled WGS sequence"/>
</dbReference>
<evidence type="ECO:0000313" key="4">
    <source>
        <dbReference type="EMBL" id="RNA20524.1"/>
    </source>
</evidence>
<keyword evidence="1" id="KW-1133">Transmembrane helix</keyword>
<gene>
    <name evidence="4" type="ORF">BpHYR1_006597</name>
</gene>